<dbReference type="InterPro" id="IPR027706">
    <property type="entry name" value="PGP_Pase"/>
</dbReference>
<evidence type="ECO:0000313" key="3">
    <source>
        <dbReference type="Proteomes" id="UP000002382"/>
    </source>
</evidence>
<dbReference type="NCBIfam" id="TIGR01668">
    <property type="entry name" value="YqeG_hyp_ppase"/>
    <property type="match status" value="1"/>
</dbReference>
<dbReference type="InterPro" id="IPR036412">
    <property type="entry name" value="HAD-like_sf"/>
</dbReference>
<dbReference type="InterPro" id="IPR006549">
    <property type="entry name" value="HAD-SF_hydro_IIIA"/>
</dbReference>
<reference evidence="2 3" key="1">
    <citation type="submission" date="2009-06" db="EMBL/GenBank/DDBJ databases">
        <title>Complete sequence of Thermotogales bacterium TBF 19.5.1.</title>
        <authorList>
            <consortium name="US DOE Joint Genome Institute"/>
            <person name="Lucas S."/>
            <person name="Copeland A."/>
            <person name="Lapidus A."/>
            <person name="Glavina del Rio T."/>
            <person name="Tice H."/>
            <person name="Bruce D."/>
            <person name="Goodwin L."/>
            <person name="Pitluck S."/>
            <person name="Chertkov O."/>
            <person name="Brettin T."/>
            <person name="Detter J.C."/>
            <person name="Han C."/>
            <person name="Schmutz J."/>
            <person name="Larimer F."/>
            <person name="Land M."/>
            <person name="Hauser L."/>
            <person name="Kyrpides N."/>
            <person name="Ovchinnikova G."/>
            <person name="Noll K."/>
        </authorList>
    </citation>
    <scope>NUCLEOTIDE SEQUENCE [LARGE SCALE GENOMIC DNA]</scope>
    <source>
        <strain evidence="3">ATCC BAA-1733 / DSM 21960 / TBF 19.5.1</strain>
    </source>
</reference>
<dbReference type="NCBIfam" id="TIGR01662">
    <property type="entry name" value="HAD-SF-IIIA"/>
    <property type="match status" value="2"/>
</dbReference>
<keyword evidence="1" id="KW-0472">Membrane</keyword>
<keyword evidence="3" id="KW-1185">Reference proteome</keyword>
<evidence type="ECO:0000313" key="2">
    <source>
        <dbReference type="EMBL" id="ACR78962.1"/>
    </source>
</evidence>
<dbReference type="STRING" id="521045.Kole_0237"/>
<dbReference type="KEGG" id="kol:Kole_0237"/>
<dbReference type="InterPro" id="IPR023214">
    <property type="entry name" value="HAD_sf"/>
</dbReference>
<dbReference type="HOGENOM" id="CLU_791761_0_0_0"/>
<dbReference type="Gene3D" id="3.40.50.1000">
    <property type="entry name" value="HAD superfamily/HAD-like"/>
    <property type="match status" value="2"/>
</dbReference>
<feature type="transmembrane region" description="Helical" evidence="1">
    <location>
        <begin position="156"/>
        <end position="176"/>
    </location>
</feature>
<dbReference type="Proteomes" id="UP000002382">
    <property type="component" value="Chromosome"/>
</dbReference>
<keyword evidence="1" id="KW-1133">Transmembrane helix</keyword>
<organism evidence="2 3">
    <name type="scientific">Kosmotoga olearia (strain ATCC BAA-1733 / DSM 21960 / TBF 19.5.1)</name>
    <dbReference type="NCBI Taxonomy" id="521045"/>
    <lineage>
        <taxon>Bacteria</taxon>
        <taxon>Thermotogati</taxon>
        <taxon>Thermotogota</taxon>
        <taxon>Thermotogae</taxon>
        <taxon>Kosmotogales</taxon>
        <taxon>Kosmotogaceae</taxon>
        <taxon>Kosmotoga</taxon>
    </lineage>
</organism>
<dbReference type="SUPFAM" id="SSF56784">
    <property type="entry name" value="HAD-like"/>
    <property type="match status" value="2"/>
</dbReference>
<dbReference type="GO" id="GO:0005737">
    <property type="term" value="C:cytoplasm"/>
    <property type="evidence" value="ECO:0007669"/>
    <property type="project" value="TreeGrafter"/>
</dbReference>
<dbReference type="EMBL" id="CP001634">
    <property type="protein sequence ID" value="ACR78962.1"/>
    <property type="molecule type" value="Genomic_DNA"/>
</dbReference>
<dbReference type="RefSeq" id="WP_012744749.1">
    <property type="nucleotide sequence ID" value="NC_012785.1"/>
</dbReference>
<protein>
    <submittedName>
        <fullName evidence="2">HAD superfamily (Subfamily IIIA) phosphatase, TIGR01668</fullName>
    </submittedName>
</protein>
<gene>
    <name evidence="2" type="ordered locus">Kole_0237</name>
</gene>
<reference evidence="2 3" key="2">
    <citation type="journal article" date="2011" name="J. Bacteriol.">
        <title>Genome Sequence of Kosmotoga olearia Strain TBF 19.5.1, a Thermophilic Bacterium with a Wide Growth Temperature Range, Isolated from the Troll B Oil Platform in the North Sea.</title>
        <authorList>
            <person name="Swithers K.S."/>
            <person name="Dipippo J.L."/>
            <person name="Bruce D.C."/>
            <person name="Detter C."/>
            <person name="Tapia R."/>
            <person name="Han S."/>
            <person name="Goodwin L.A."/>
            <person name="Han J."/>
            <person name="Woyke T."/>
            <person name="Pitluck S."/>
            <person name="Pennacchio L."/>
            <person name="Nolan M."/>
            <person name="Mikhailova N."/>
            <person name="Land M.L."/>
            <person name="Nesbo C.L."/>
            <person name="Gogarten J.P."/>
            <person name="Noll K.M."/>
        </authorList>
    </citation>
    <scope>NUCLEOTIDE SEQUENCE [LARGE SCALE GENOMIC DNA]</scope>
    <source>
        <strain evidence="3">ATCC BAA-1733 / DSM 21960 / TBF 19.5.1</strain>
    </source>
</reference>
<dbReference type="eggNOG" id="COG2179">
    <property type="taxonomic scope" value="Bacteria"/>
</dbReference>
<evidence type="ECO:0000256" key="1">
    <source>
        <dbReference type="SAM" id="Phobius"/>
    </source>
</evidence>
<dbReference type="OrthoDB" id="9787572at2"/>
<dbReference type="Pfam" id="PF13242">
    <property type="entry name" value="Hydrolase_like"/>
    <property type="match status" value="1"/>
</dbReference>
<dbReference type="Pfam" id="PF09419">
    <property type="entry name" value="PGP_phosphatase"/>
    <property type="match status" value="1"/>
</dbReference>
<dbReference type="GO" id="GO:0008962">
    <property type="term" value="F:phosphatidylglycerophosphatase activity"/>
    <property type="evidence" value="ECO:0007669"/>
    <property type="project" value="InterPro"/>
</dbReference>
<sequence>MKILDILRLPLPKERAKSVRDIDYDKLINKGYNTFLFDYDNTIAVWRSTFDMRNESLFNSLLNKGVKVAVVTNAPANRVQHITKIFGHKVKIYHSMKKPGTKEMQRVLKELRSAPEKTVIIGDLFLTDVIAGNRIGMYTILVRPAINKNAALYKKIAAFLTMASYVTFFYTVGWFVRTIDLLTPHVFHKRVEDINFEQLKDAGYELVVFDFDNTLQPWNSNSLSHERELFIKRIQLLGFKVVIVSNGSKRRLKDISQSLSGVKILPEARKPYPGKVRRLLKSLDILPHKTVVVGDQLFTDVLMGNLLGAFTIKVVPLSNKEFFWTRIMRKLEAVVLKIIESSAELKEIDK</sequence>
<accession>C5CIX3</accession>
<dbReference type="AlphaFoldDB" id="C5CIX3"/>
<proteinExistence type="predicted"/>
<dbReference type="PANTHER" id="PTHR19288">
    <property type="entry name" value="4-NITROPHENYLPHOSPHATASE-RELATED"/>
    <property type="match status" value="1"/>
</dbReference>
<keyword evidence="1" id="KW-0812">Transmembrane</keyword>
<dbReference type="PANTHER" id="PTHR19288:SF25">
    <property type="entry name" value="PHOSPHATIDYLGLYCEROPHOSPHATASE GEP4, MITOCHONDRIAL"/>
    <property type="match status" value="1"/>
</dbReference>
<dbReference type="InterPro" id="IPR010021">
    <property type="entry name" value="PGPP1/Gep4"/>
</dbReference>
<name>C5CIX3_KOSOT</name>